<dbReference type="EC" id="1.1.1.196" evidence="13"/>
<evidence type="ECO:0000256" key="30">
    <source>
        <dbReference type="ARBA" id="ARBA00049361"/>
    </source>
</evidence>
<keyword evidence="6" id="KW-0521">NADP</keyword>
<comment type="catalytic activity">
    <reaction evidence="20">
        <text>menadione + NADPH + H(+) = menadiol + NADP(+)</text>
        <dbReference type="Rhea" id="RHEA:63492"/>
        <dbReference type="ChEBI" id="CHEBI:6746"/>
        <dbReference type="ChEBI" id="CHEBI:15378"/>
        <dbReference type="ChEBI" id="CHEBI:28869"/>
        <dbReference type="ChEBI" id="CHEBI:57783"/>
        <dbReference type="ChEBI" id="CHEBI:58349"/>
    </reaction>
</comment>
<feature type="region of interest" description="Disordered" evidence="33">
    <location>
        <begin position="75"/>
        <end position="142"/>
    </location>
</feature>
<dbReference type="PANTHER" id="PTHR43963:SF2">
    <property type="entry name" value="CARBONYL REDUCTASE [NADPH] 1"/>
    <property type="match status" value="1"/>
</dbReference>
<evidence type="ECO:0000256" key="11">
    <source>
        <dbReference type="ARBA" id="ARBA00038985"/>
    </source>
</evidence>
<comment type="catalytic activity">
    <reaction evidence="24">
        <text>daunorubicin + NADPH + H(+) = 13-dihydrodaunorubicin + NADP(+)</text>
        <dbReference type="Rhea" id="RHEA:63504"/>
        <dbReference type="ChEBI" id="CHEBI:15378"/>
        <dbReference type="ChEBI" id="CHEBI:57783"/>
        <dbReference type="ChEBI" id="CHEBI:58349"/>
        <dbReference type="ChEBI" id="CHEBI:64677"/>
        <dbReference type="ChEBI" id="CHEBI:75296"/>
    </reaction>
    <physiologicalReaction direction="left-to-right" evidence="24">
        <dbReference type="Rhea" id="RHEA:63505"/>
    </physiologicalReaction>
</comment>
<evidence type="ECO:0000256" key="14">
    <source>
        <dbReference type="ARBA" id="ARBA00039899"/>
    </source>
</evidence>
<dbReference type="SUPFAM" id="SSF51735">
    <property type="entry name" value="NAD(P)-binding Rossmann-fold domains"/>
    <property type="match status" value="1"/>
</dbReference>
<evidence type="ECO:0000256" key="1">
    <source>
        <dbReference type="ARBA" id="ARBA00004496"/>
    </source>
</evidence>
<keyword evidence="4" id="KW-0963">Cytoplasm</keyword>
<keyword evidence="34" id="KW-1185">Reference proteome</keyword>
<dbReference type="InterPro" id="IPR020904">
    <property type="entry name" value="Sc_DH/Rdtase_CS"/>
</dbReference>
<comment type="catalytic activity">
    <reaction evidence="25">
        <text>S-nitrosoglutathione + NADPH + H(+) = S-(hydroxysulfenamide)glutathione + NADP(+)</text>
        <dbReference type="Rhea" id="RHEA:63500"/>
        <dbReference type="ChEBI" id="CHEBI:15378"/>
        <dbReference type="ChEBI" id="CHEBI:57783"/>
        <dbReference type="ChEBI" id="CHEBI:58349"/>
        <dbReference type="ChEBI" id="CHEBI:145544"/>
        <dbReference type="ChEBI" id="CHEBI:229723"/>
    </reaction>
</comment>
<comment type="catalytic activity">
    <reaction evidence="29">
        <text>corticosterone + NADPH + H(+) = 20beta-dihydrocorticosterone + NADP(+)</text>
        <dbReference type="Rhea" id="RHEA:70219"/>
        <dbReference type="ChEBI" id="CHEBI:15378"/>
        <dbReference type="ChEBI" id="CHEBI:16827"/>
        <dbReference type="ChEBI" id="CHEBI:57783"/>
        <dbReference type="ChEBI" id="CHEBI:58349"/>
        <dbReference type="ChEBI" id="CHEBI:189050"/>
    </reaction>
    <physiologicalReaction direction="left-to-right" evidence="29">
        <dbReference type="Rhea" id="RHEA:70220"/>
    </physiologicalReaction>
</comment>
<evidence type="ECO:0000256" key="21">
    <source>
        <dbReference type="ARBA" id="ARBA00047333"/>
    </source>
</evidence>
<evidence type="ECO:0000256" key="13">
    <source>
        <dbReference type="ARBA" id="ARBA00038990"/>
    </source>
</evidence>
<evidence type="ECO:0000256" key="23">
    <source>
        <dbReference type="ARBA" id="ARBA00047830"/>
    </source>
</evidence>
<evidence type="ECO:0000256" key="15">
    <source>
        <dbReference type="ARBA" id="ARBA00041509"/>
    </source>
</evidence>
<keyword evidence="7" id="KW-0560">Oxidoreductase</keyword>
<evidence type="ECO:0000256" key="18">
    <source>
        <dbReference type="ARBA" id="ARBA00042672"/>
    </source>
</evidence>
<dbReference type="PRINTS" id="PR00080">
    <property type="entry name" value="SDRFAMILY"/>
</dbReference>
<proteinExistence type="inferred from homology"/>
<comment type="catalytic activity">
    <reaction evidence="31">
        <text>prostaglandin D2 + NADP(+) = 15-oxoprostaglandin D2 + NADPH + H(+)</text>
        <dbReference type="Rhea" id="RHEA:20744"/>
        <dbReference type="ChEBI" id="CHEBI:15378"/>
        <dbReference type="ChEBI" id="CHEBI:57406"/>
        <dbReference type="ChEBI" id="CHEBI:57408"/>
        <dbReference type="ChEBI" id="CHEBI:57783"/>
        <dbReference type="ChEBI" id="CHEBI:58349"/>
        <dbReference type="EC" id="1.1.1.196"/>
    </reaction>
    <physiologicalReaction direction="left-to-right" evidence="31">
        <dbReference type="Rhea" id="RHEA:20745"/>
    </physiologicalReaction>
</comment>
<dbReference type="EC" id="1.1.1.71" evidence="10"/>
<evidence type="ECO:0000256" key="7">
    <source>
        <dbReference type="ARBA" id="ARBA00023002"/>
    </source>
</evidence>
<dbReference type="PANTHER" id="PTHR43963">
    <property type="entry name" value="CARBONYL REDUCTASE 1-RELATED"/>
    <property type="match status" value="1"/>
</dbReference>
<comment type="similarity">
    <text evidence="2 32">Belongs to the short-chain dehydrogenases/reductases (SDR) family.</text>
</comment>
<evidence type="ECO:0000256" key="25">
    <source>
        <dbReference type="ARBA" id="ARBA00048207"/>
    </source>
</evidence>
<dbReference type="Proteomes" id="UP001652662">
    <property type="component" value="Chromosome 27"/>
</dbReference>
<evidence type="ECO:0000256" key="9">
    <source>
        <dbReference type="ARBA" id="ARBA00026118"/>
    </source>
</evidence>
<evidence type="ECO:0000256" key="2">
    <source>
        <dbReference type="ARBA" id="ARBA00006484"/>
    </source>
</evidence>
<evidence type="ECO:0000313" key="35">
    <source>
        <dbReference type="RefSeq" id="XP_070453549.1"/>
    </source>
</evidence>
<feature type="compositionally biased region" description="Polar residues" evidence="33">
    <location>
        <begin position="108"/>
        <end position="119"/>
    </location>
</feature>
<comment type="catalytic activity">
    <reaction evidence="22">
        <text>prostaglandin E1 + NADP(+) = 15-oxoprostaglandin E1 + NADPH + H(+)</text>
        <dbReference type="Rhea" id="RHEA:11636"/>
        <dbReference type="ChEBI" id="CHEBI:15378"/>
        <dbReference type="ChEBI" id="CHEBI:57397"/>
        <dbReference type="ChEBI" id="CHEBI:57401"/>
        <dbReference type="ChEBI" id="CHEBI:57783"/>
        <dbReference type="ChEBI" id="CHEBI:58349"/>
        <dbReference type="EC" id="1.1.1.197"/>
    </reaction>
    <physiologicalReaction direction="left-to-right" evidence="22">
        <dbReference type="Rhea" id="RHEA:11637"/>
    </physiologicalReaction>
</comment>
<dbReference type="EC" id="1.1.1.197" evidence="12"/>
<evidence type="ECO:0000256" key="32">
    <source>
        <dbReference type="RuleBase" id="RU000363"/>
    </source>
</evidence>
<keyword evidence="5" id="KW-0597">Phosphoprotein</keyword>
<evidence type="ECO:0000256" key="3">
    <source>
        <dbReference type="ARBA" id="ARBA00011245"/>
    </source>
</evidence>
<comment type="subcellular location">
    <subcellularLocation>
        <location evidence="1">Cytoplasm</location>
    </subcellularLocation>
</comment>
<dbReference type="InterPro" id="IPR045313">
    <property type="entry name" value="CBR1-like"/>
</dbReference>
<dbReference type="PROSITE" id="PS00061">
    <property type="entry name" value="ADH_SHORT"/>
    <property type="match status" value="1"/>
</dbReference>
<evidence type="ECO:0000256" key="33">
    <source>
        <dbReference type="SAM" id="MobiDB-lite"/>
    </source>
</evidence>
<protein>
    <recommendedName>
        <fullName evidence="14">Carbonyl reductase [NADPH] 1</fullName>
        <ecNumber evidence="9">1.1.1.184</ecNumber>
        <ecNumber evidence="11">1.1.1.189</ecNumber>
        <ecNumber evidence="13">1.1.1.196</ecNumber>
        <ecNumber evidence="12">1.1.1.197</ecNumber>
        <ecNumber evidence="10">1.1.1.71</ecNumber>
    </recommendedName>
    <alternativeName>
        <fullName evidence="16">15-hydroxyprostaglandin dehydrogenase [NADP(+)]</fullName>
    </alternativeName>
    <alternativeName>
        <fullName evidence="17">20-beta-hydroxysteroid dehydrogenase</fullName>
    </alternativeName>
    <alternativeName>
        <fullName evidence="15">Alcohol dehydrogenase [NAD(P)+] CBR1</fullName>
    </alternativeName>
    <alternativeName>
        <fullName evidence="18">Prostaglandin 9-ketoreductase</fullName>
    </alternativeName>
    <alternativeName>
        <fullName evidence="19">Prostaglandin-E(2) 9-reductase</fullName>
    </alternativeName>
</protein>
<evidence type="ECO:0000256" key="24">
    <source>
        <dbReference type="ARBA" id="ARBA00047900"/>
    </source>
</evidence>
<evidence type="ECO:0000256" key="29">
    <source>
        <dbReference type="ARBA" id="ARBA00048753"/>
    </source>
</evidence>
<dbReference type="PRINTS" id="PR00081">
    <property type="entry name" value="GDHRDH"/>
</dbReference>
<dbReference type="Pfam" id="PF00106">
    <property type="entry name" value="adh_short"/>
    <property type="match status" value="1"/>
</dbReference>
<evidence type="ECO:0000256" key="28">
    <source>
        <dbReference type="ARBA" id="ARBA00048673"/>
    </source>
</evidence>
<evidence type="ECO:0000256" key="26">
    <source>
        <dbReference type="ARBA" id="ARBA00048422"/>
    </source>
</evidence>
<comment type="catalytic activity">
    <reaction evidence="26">
        <text>prostaglandin E2 + NADP(+) = 15-oxoprostaglandin E2 + NADPH + H(+)</text>
        <dbReference type="Rhea" id="RHEA:63476"/>
        <dbReference type="ChEBI" id="CHEBI:15378"/>
        <dbReference type="ChEBI" id="CHEBI:57400"/>
        <dbReference type="ChEBI" id="CHEBI:57783"/>
        <dbReference type="ChEBI" id="CHEBI:58349"/>
        <dbReference type="ChEBI" id="CHEBI:606564"/>
    </reaction>
    <physiologicalReaction direction="left-to-right" evidence="26">
        <dbReference type="Rhea" id="RHEA:63477"/>
    </physiologicalReaction>
</comment>
<dbReference type="Gene3D" id="3.40.50.720">
    <property type="entry name" value="NAD(P)-binding Rossmann-like Domain"/>
    <property type="match status" value="1"/>
</dbReference>
<evidence type="ECO:0000256" key="19">
    <source>
        <dbReference type="ARBA" id="ARBA00042766"/>
    </source>
</evidence>
<reference evidence="35" key="1">
    <citation type="submission" date="2025-08" db="UniProtKB">
        <authorList>
            <consortium name="RefSeq"/>
        </authorList>
    </citation>
    <scope>IDENTIFICATION</scope>
    <source>
        <tissue evidence="35">Blood</tissue>
    </source>
</reference>
<dbReference type="EC" id="1.1.1.189" evidence="11"/>
<evidence type="ECO:0000256" key="22">
    <source>
        <dbReference type="ARBA" id="ARBA00047563"/>
    </source>
</evidence>
<dbReference type="GeneID" id="103548823"/>
<evidence type="ECO:0000256" key="31">
    <source>
        <dbReference type="ARBA" id="ARBA00049441"/>
    </source>
</evidence>
<name>A0ABM4MLI6_EQUPR</name>
<evidence type="ECO:0000313" key="34">
    <source>
        <dbReference type="Proteomes" id="UP001652662"/>
    </source>
</evidence>
<organism evidence="34 35">
    <name type="scientific">Equus przewalskii</name>
    <name type="common">Przewalski's horse</name>
    <name type="synonym">Equus caballus przewalskii</name>
    <dbReference type="NCBI Taxonomy" id="9798"/>
    <lineage>
        <taxon>Eukaryota</taxon>
        <taxon>Metazoa</taxon>
        <taxon>Chordata</taxon>
        <taxon>Craniata</taxon>
        <taxon>Vertebrata</taxon>
        <taxon>Euteleostomi</taxon>
        <taxon>Mammalia</taxon>
        <taxon>Eutheria</taxon>
        <taxon>Laurasiatheria</taxon>
        <taxon>Perissodactyla</taxon>
        <taxon>Equidae</taxon>
        <taxon>Equus</taxon>
    </lineage>
</organism>
<comment type="catalytic activity">
    <reaction evidence="30">
        <text>cortisol + NADPH + H(+) = 20beta-dihydrocortisol + NADP(+)</text>
        <dbReference type="Rhea" id="RHEA:70215"/>
        <dbReference type="ChEBI" id="CHEBI:15378"/>
        <dbReference type="ChEBI" id="CHEBI:17650"/>
        <dbReference type="ChEBI" id="CHEBI:57783"/>
        <dbReference type="ChEBI" id="CHEBI:58349"/>
        <dbReference type="ChEBI" id="CHEBI:139311"/>
    </reaction>
    <physiologicalReaction direction="left-to-right" evidence="30">
        <dbReference type="Rhea" id="RHEA:70216"/>
    </physiologicalReaction>
</comment>
<comment type="subunit">
    <text evidence="3">Monomer.</text>
</comment>
<evidence type="ECO:0000256" key="5">
    <source>
        <dbReference type="ARBA" id="ARBA00022553"/>
    </source>
</evidence>
<gene>
    <name evidence="35" type="primary">LOC103548823</name>
</gene>
<comment type="catalytic activity">
    <reaction evidence="23">
        <text>prostaglandin F2alpha + NADP(+) = 15-oxoprostaglandin F2alpha + NADPH + H(+)</text>
        <dbReference type="Rhea" id="RHEA:63480"/>
        <dbReference type="ChEBI" id="CHEBI:15378"/>
        <dbReference type="ChEBI" id="CHEBI:57404"/>
        <dbReference type="ChEBI" id="CHEBI:57783"/>
        <dbReference type="ChEBI" id="CHEBI:58349"/>
        <dbReference type="ChEBI" id="CHEBI:133409"/>
    </reaction>
    <physiologicalReaction direction="left-to-right" evidence="23">
        <dbReference type="Rhea" id="RHEA:63481"/>
    </physiologicalReaction>
</comment>
<accession>A0ABM4MLI6</accession>
<dbReference type="EC" id="1.1.1.184" evidence="9"/>
<evidence type="ECO:0000256" key="17">
    <source>
        <dbReference type="ARBA" id="ARBA00042547"/>
    </source>
</evidence>
<evidence type="ECO:0000256" key="10">
    <source>
        <dbReference type="ARBA" id="ARBA00038975"/>
    </source>
</evidence>
<dbReference type="InterPro" id="IPR002347">
    <property type="entry name" value="SDR_fam"/>
</dbReference>
<evidence type="ECO:0000256" key="6">
    <source>
        <dbReference type="ARBA" id="ARBA00022857"/>
    </source>
</evidence>
<dbReference type="InterPro" id="IPR036291">
    <property type="entry name" value="NAD(P)-bd_dom_sf"/>
</dbReference>
<evidence type="ECO:0000256" key="4">
    <source>
        <dbReference type="ARBA" id="ARBA00022490"/>
    </source>
</evidence>
<comment type="catalytic activity">
    <reaction evidence="21">
        <text>prostaglandin F2alpha + NADP(+) = prostaglandin E2 + NADPH + H(+)</text>
        <dbReference type="Rhea" id="RHEA:24508"/>
        <dbReference type="ChEBI" id="CHEBI:15378"/>
        <dbReference type="ChEBI" id="CHEBI:57404"/>
        <dbReference type="ChEBI" id="CHEBI:57783"/>
        <dbReference type="ChEBI" id="CHEBI:58349"/>
        <dbReference type="ChEBI" id="CHEBI:606564"/>
        <dbReference type="EC" id="1.1.1.189"/>
    </reaction>
    <physiologicalReaction direction="right-to-left" evidence="21">
        <dbReference type="Rhea" id="RHEA:24510"/>
    </physiologicalReaction>
</comment>
<evidence type="ECO:0000256" key="20">
    <source>
        <dbReference type="ARBA" id="ARBA00047313"/>
    </source>
</evidence>
<evidence type="ECO:0000256" key="12">
    <source>
        <dbReference type="ARBA" id="ARBA00038989"/>
    </source>
</evidence>
<evidence type="ECO:0000256" key="16">
    <source>
        <dbReference type="ARBA" id="ARBA00041752"/>
    </source>
</evidence>
<comment type="catalytic activity">
    <reaction evidence="28">
        <text>a secondary alcohol + NADP(+) = a ketone + NADPH + H(+)</text>
        <dbReference type="Rhea" id="RHEA:19257"/>
        <dbReference type="ChEBI" id="CHEBI:15378"/>
        <dbReference type="ChEBI" id="CHEBI:17087"/>
        <dbReference type="ChEBI" id="CHEBI:35681"/>
        <dbReference type="ChEBI" id="CHEBI:57783"/>
        <dbReference type="ChEBI" id="CHEBI:58349"/>
        <dbReference type="EC" id="1.1.1.184"/>
    </reaction>
</comment>
<keyword evidence="8" id="KW-0443">Lipid metabolism</keyword>
<comment type="catalytic activity">
    <reaction evidence="27">
        <text>a primary alcohol + NADP(+) = an aldehyde + NADPH + H(+)</text>
        <dbReference type="Rhea" id="RHEA:15937"/>
        <dbReference type="ChEBI" id="CHEBI:15378"/>
        <dbReference type="ChEBI" id="CHEBI:15734"/>
        <dbReference type="ChEBI" id="CHEBI:17478"/>
        <dbReference type="ChEBI" id="CHEBI:57783"/>
        <dbReference type="ChEBI" id="CHEBI:58349"/>
        <dbReference type="EC" id="1.1.1.71"/>
    </reaction>
</comment>
<evidence type="ECO:0000256" key="8">
    <source>
        <dbReference type="ARBA" id="ARBA00023098"/>
    </source>
</evidence>
<sequence>MPYFFEHNREEWKWLGEYKEKILGEPEIRVQFNVVQIRMTLCCQASSCQPQSALSLQWPVLQRGKSHCLAFASPLEVPGGPSPQGTGPAPARSARQPQKPDLPAHTQRPPSHQASQTARSGRAEPFVLGGRNRSPHQRPAVPHPAMLSSRRVALVTGANKGIGFAIARDLCRQFSGDVVLTARDTARGQAAMQQLQAEGLSPRFHQLDINDLQSIRALRDFLKKEYGGLDVLVNNAGISFNTPDPTLFHVQAEVTRKTNFFGTQDVCTELLPLIKPHGRVVNVSSFQSLRALHKCSPKLQEKFRSETITEEELVGLMNKSMEDTKNGVHQKEGWPDTAYGVTKIGVTVLSRIHARKLSEQRRGDKILLNACCPG</sequence>
<dbReference type="RefSeq" id="XP_070453549.1">
    <property type="nucleotide sequence ID" value="XM_070597448.1"/>
</dbReference>
<evidence type="ECO:0000256" key="27">
    <source>
        <dbReference type="ARBA" id="ARBA00048601"/>
    </source>
</evidence>
<dbReference type="CDD" id="cd05324">
    <property type="entry name" value="carb_red_PTCR-like_SDR_c"/>
    <property type="match status" value="1"/>
</dbReference>